<dbReference type="Proteomes" id="UP001139981">
    <property type="component" value="Unassembled WGS sequence"/>
</dbReference>
<protein>
    <submittedName>
        <fullName evidence="1">Ubiquinone biosynthesis protein coq9, mitochondrial</fullName>
    </submittedName>
</protein>
<evidence type="ECO:0000313" key="1">
    <source>
        <dbReference type="EMBL" id="KAJ2900842.1"/>
    </source>
</evidence>
<gene>
    <name evidence="1" type="primary">COQ9</name>
    <name evidence="1" type="ORF">IWW38_000217</name>
</gene>
<evidence type="ECO:0000313" key="2">
    <source>
        <dbReference type="Proteomes" id="UP001139981"/>
    </source>
</evidence>
<sequence length="260" mass="28996">MSLRLLTRAAAATSRTPFGRCCAVQSQTRYFQQGGSIPEGAGYSGHDNTKNNTNLQILDLALTKVHEHGWSTAAVAHAATELGLSSMAHGVAPDGAISLISHFMDRALDETTIEVDDQLHEFDSTAECLRFICTTRLKQTLPYVKRWPEAAAVLAQPQNVPLAMRQLTNLSSQMWYLAGDKSTRIDWYARRSALAAVYLSTELFMCEDRSPGHQDTWRFLKDRFENMDKAETIASKTVAFGEQFSRNLYNILASRGYVSH</sequence>
<reference evidence="1" key="1">
    <citation type="submission" date="2022-07" db="EMBL/GenBank/DDBJ databases">
        <title>Phylogenomic reconstructions and comparative analyses of Kickxellomycotina fungi.</title>
        <authorList>
            <person name="Reynolds N.K."/>
            <person name="Stajich J.E."/>
            <person name="Barry K."/>
            <person name="Grigoriev I.V."/>
            <person name="Crous P."/>
            <person name="Smith M.E."/>
        </authorList>
    </citation>
    <scope>NUCLEOTIDE SEQUENCE</scope>
    <source>
        <strain evidence="1">CBS 190363</strain>
    </source>
</reference>
<keyword evidence="1" id="KW-0830">Ubiquinone</keyword>
<comment type="caution">
    <text evidence="1">The sequence shown here is derived from an EMBL/GenBank/DDBJ whole genome shotgun (WGS) entry which is preliminary data.</text>
</comment>
<organism evidence="1 2">
    <name type="scientific">Coemansia aciculifera</name>
    <dbReference type="NCBI Taxonomy" id="417176"/>
    <lineage>
        <taxon>Eukaryota</taxon>
        <taxon>Fungi</taxon>
        <taxon>Fungi incertae sedis</taxon>
        <taxon>Zoopagomycota</taxon>
        <taxon>Kickxellomycotina</taxon>
        <taxon>Kickxellomycetes</taxon>
        <taxon>Kickxellales</taxon>
        <taxon>Kickxellaceae</taxon>
        <taxon>Coemansia</taxon>
    </lineage>
</organism>
<keyword evidence="2" id="KW-1185">Reference proteome</keyword>
<name>A0ACC1M9G0_9FUNG</name>
<accession>A0ACC1M9G0</accession>
<proteinExistence type="predicted"/>
<dbReference type="EMBL" id="JANBVB010000002">
    <property type="protein sequence ID" value="KAJ2900842.1"/>
    <property type="molecule type" value="Genomic_DNA"/>
</dbReference>